<gene>
    <name evidence="1" type="ORF">GCM10017774_00620</name>
</gene>
<protein>
    <submittedName>
        <fullName evidence="1">Uncharacterized protein</fullName>
    </submittedName>
</protein>
<proteinExistence type="predicted"/>
<evidence type="ECO:0000313" key="1">
    <source>
        <dbReference type="EMBL" id="GHH27681.1"/>
    </source>
</evidence>
<accession>A0ABQ3LX83</accession>
<sequence length="77" mass="8116">MRQDEPATTAVVAAVRRGGSRDVAPADDAGSGRTLSHVLTDWPVRCPNGARTVEVLVTAGGDVNARFRGSHREAPLH</sequence>
<evidence type="ECO:0000313" key="2">
    <source>
        <dbReference type="Proteomes" id="UP000605568"/>
    </source>
</evidence>
<organism evidence="1 2">
    <name type="scientific">Lentzea cavernae</name>
    <dbReference type="NCBI Taxonomy" id="2020703"/>
    <lineage>
        <taxon>Bacteria</taxon>
        <taxon>Bacillati</taxon>
        <taxon>Actinomycetota</taxon>
        <taxon>Actinomycetes</taxon>
        <taxon>Pseudonocardiales</taxon>
        <taxon>Pseudonocardiaceae</taxon>
        <taxon>Lentzea</taxon>
    </lineage>
</organism>
<dbReference type="Proteomes" id="UP000605568">
    <property type="component" value="Unassembled WGS sequence"/>
</dbReference>
<name>A0ABQ3LX83_9PSEU</name>
<reference evidence="2" key="1">
    <citation type="journal article" date="2019" name="Int. J. Syst. Evol. Microbiol.">
        <title>The Global Catalogue of Microorganisms (GCM) 10K type strain sequencing project: providing services to taxonomists for standard genome sequencing and annotation.</title>
        <authorList>
            <consortium name="The Broad Institute Genomics Platform"/>
            <consortium name="The Broad Institute Genome Sequencing Center for Infectious Disease"/>
            <person name="Wu L."/>
            <person name="Ma J."/>
        </authorList>
    </citation>
    <scope>NUCLEOTIDE SEQUENCE [LARGE SCALE GENOMIC DNA]</scope>
    <source>
        <strain evidence="2">CGMCC 4.7367</strain>
    </source>
</reference>
<keyword evidence="2" id="KW-1185">Reference proteome</keyword>
<dbReference type="EMBL" id="BNAR01000001">
    <property type="protein sequence ID" value="GHH27681.1"/>
    <property type="molecule type" value="Genomic_DNA"/>
</dbReference>
<comment type="caution">
    <text evidence="1">The sequence shown here is derived from an EMBL/GenBank/DDBJ whole genome shotgun (WGS) entry which is preliminary data.</text>
</comment>